<dbReference type="PANTHER" id="PTHR45848:SF4">
    <property type="entry name" value="DUAL SPECIFICITY PROTEIN PHOSPHATASE 12"/>
    <property type="match status" value="1"/>
</dbReference>
<keyword evidence="4" id="KW-0904">Protein phosphatase</keyword>
<dbReference type="GO" id="GO:0005634">
    <property type="term" value="C:nucleus"/>
    <property type="evidence" value="ECO:0007669"/>
    <property type="project" value="TreeGrafter"/>
</dbReference>
<dbReference type="AlphaFoldDB" id="A0A433D4W3"/>
<sequence>MNRLFNRKKNPQDSDPDLIEDGIYLSGSGGAKNETFLKKKNIKAVLSIGNFDSIALYSRSGIDHTIIQIEDAAYINIIEHLPTGFKFFTKHVGVNKIVHCEKGMSRSVSLVLAYLMNKYKRKPMDDLLNDIKIKRPCAILTFQFDNKMLKILICFVNRPNDSFLAQLELFRKMGYRLVWQDKDIRDLLYNISNTSDTSILVRCRDCGRELAEKDNISNHKQFNDKSSHFISPKCDQYHIQPMDWMWGRGVMTSRYFCIPCPSCGKEL</sequence>
<evidence type="ECO:0000313" key="7">
    <source>
        <dbReference type="Proteomes" id="UP000268093"/>
    </source>
</evidence>
<evidence type="ECO:0000256" key="3">
    <source>
        <dbReference type="ARBA" id="ARBA00022801"/>
    </source>
</evidence>
<dbReference type="InterPro" id="IPR029021">
    <property type="entry name" value="Prot-tyrosine_phosphatase-like"/>
</dbReference>
<evidence type="ECO:0000313" key="6">
    <source>
        <dbReference type="EMBL" id="RUP45823.1"/>
    </source>
</evidence>
<dbReference type="PROSITE" id="PS50056">
    <property type="entry name" value="TYR_PHOSPHATASE_2"/>
    <property type="match status" value="1"/>
</dbReference>
<dbReference type="Proteomes" id="UP000268093">
    <property type="component" value="Unassembled WGS sequence"/>
</dbReference>
<protein>
    <recommendedName>
        <fullName evidence="2">protein-tyrosine-phosphatase</fullName>
        <ecNumber evidence="2">3.1.3.48</ecNumber>
    </recommendedName>
</protein>
<dbReference type="Pfam" id="PF00782">
    <property type="entry name" value="DSPc"/>
    <property type="match status" value="1"/>
</dbReference>
<proteinExistence type="inferred from homology"/>
<feature type="domain" description="Tyrosine specific protein phosphatases" evidence="5">
    <location>
        <begin position="72"/>
        <end position="141"/>
    </location>
</feature>
<comment type="caution">
    <text evidence="6">The sequence shown here is derived from an EMBL/GenBank/DDBJ whole genome shotgun (WGS) entry which is preliminary data.</text>
</comment>
<evidence type="ECO:0000256" key="4">
    <source>
        <dbReference type="ARBA" id="ARBA00022912"/>
    </source>
</evidence>
<reference evidence="6 7" key="1">
    <citation type="journal article" date="2018" name="New Phytol.">
        <title>Phylogenomics of Endogonaceae and evolution of mycorrhizas within Mucoromycota.</title>
        <authorList>
            <person name="Chang Y."/>
            <person name="Desiro A."/>
            <person name="Na H."/>
            <person name="Sandor L."/>
            <person name="Lipzen A."/>
            <person name="Clum A."/>
            <person name="Barry K."/>
            <person name="Grigoriev I.V."/>
            <person name="Martin F.M."/>
            <person name="Stajich J.E."/>
            <person name="Smith M.E."/>
            <person name="Bonito G."/>
            <person name="Spatafora J.W."/>
        </authorList>
    </citation>
    <scope>NUCLEOTIDE SEQUENCE [LARGE SCALE GENOMIC DNA]</scope>
    <source>
        <strain evidence="6 7">GMNB39</strain>
    </source>
</reference>
<keyword evidence="7" id="KW-1185">Reference proteome</keyword>
<dbReference type="PANTHER" id="PTHR45848">
    <property type="entry name" value="DUAL SPECIFICITY PROTEIN PHOSPHATASE 12 FAMILY MEMBER"/>
    <property type="match status" value="1"/>
</dbReference>
<dbReference type="GO" id="GO:0004725">
    <property type="term" value="F:protein tyrosine phosphatase activity"/>
    <property type="evidence" value="ECO:0007669"/>
    <property type="project" value="UniProtKB-EC"/>
</dbReference>
<dbReference type="GO" id="GO:0008138">
    <property type="term" value="F:protein tyrosine/serine/threonine phosphatase activity"/>
    <property type="evidence" value="ECO:0007669"/>
    <property type="project" value="TreeGrafter"/>
</dbReference>
<evidence type="ECO:0000259" key="5">
    <source>
        <dbReference type="PROSITE" id="PS50056"/>
    </source>
</evidence>
<dbReference type="EMBL" id="RBNI01006717">
    <property type="protein sequence ID" value="RUP45823.1"/>
    <property type="molecule type" value="Genomic_DNA"/>
</dbReference>
<evidence type="ECO:0000256" key="1">
    <source>
        <dbReference type="ARBA" id="ARBA00008601"/>
    </source>
</evidence>
<dbReference type="OrthoDB" id="2017893at2759"/>
<accession>A0A433D4W3</accession>
<gene>
    <name evidence="6" type="ORF">BC936DRAFT_147693</name>
</gene>
<name>A0A433D4W3_9FUNG</name>
<comment type="similarity">
    <text evidence="1">Belongs to the protein-tyrosine phosphatase family. Non-receptor class dual specificity subfamily.</text>
</comment>
<dbReference type="Gene3D" id="3.90.190.10">
    <property type="entry name" value="Protein tyrosine phosphatase superfamily"/>
    <property type="match status" value="1"/>
</dbReference>
<organism evidence="6 7">
    <name type="scientific">Jimgerdemannia flammicorona</name>
    <dbReference type="NCBI Taxonomy" id="994334"/>
    <lineage>
        <taxon>Eukaryota</taxon>
        <taxon>Fungi</taxon>
        <taxon>Fungi incertae sedis</taxon>
        <taxon>Mucoromycota</taxon>
        <taxon>Mucoromycotina</taxon>
        <taxon>Endogonomycetes</taxon>
        <taxon>Endogonales</taxon>
        <taxon>Endogonaceae</taxon>
        <taxon>Jimgerdemannia</taxon>
    </lineage>
</organism>
<dbReference type="InterPro" id="IPR000387">
    <property type="entry name" value="Tyr_Pase_dom"/>
</dbReference>
<dbReference type="SUPFAM" id="SSF52799">
    <property type="entry name" value="(Phosphotyrosine protein) phosphatases II"/>
    <property type="match status" value="1"/>
</dbReference>
<keyword evidence="3" id="KW-0378">Hydrolase</keyword>
<dbReference type="EC" id="3.1.3.48" evidence="2"/>
<feature type="non-terminal residue" evidence="6">
    <location>
        <position position="267"/>
    </location>
</feature>
<dbReference type="SMART" id="SM00195">
    <property type="entry name" value="DSPc"/>
    <property type="match status" value="1"/>
</dbReference>
<dbReference type="CDD" id="cd14498">
    <property type="entry name" value="DSP"/>
    <property type="match status" value="1"/>
</dbReference>
<dbReference type="InterPro" id="IPR000340">
    <property type="entry name" value="Dual-sp_phosphatase_cat-dom"/>
</dbReference>
<evidence type="ECO:0000256" key="2">
    <source>
        <dbReference type="ARBA" id="ARBA00013064"/>
    </source>
</evidence>
<dbReference type="InterPro" id="IPR020422">
    <property type="entry name" value="TYR_PHOSPHATASE_DUAL_dom"/>
</dbReference>